<evidence type="ECO:0000313" key="2">
    <source>
        <dbReference type="Proteomes" id="UP000005408"/>
    </source>
</evidence>
<keyword evidence="2" id="KW-1185">Reference proteome</keyword>
<reference evidence="1" key="1">
    <citation type="submission" date="2022-08" db="UniProtKB">
        <authorList>
            <consortium name="EnsemblMetazoa"/>
        </authorList>
    </citation>
    <scope>IDENTIFICATION</scope>
    <source>
        <strain evidence="1">05x7-T-G4-1.051#20</strain>
    </source>
</reference>
<dbReference type="EnsemblMetazoa" id="G195.1">
    <property type="protein sequence ID" value="G195.1:cds"/>
    <property type="gene ID" value="G195"/>
</dbReference>
<name>A0A8W8JI81_MAGGI</name>
<evidence type="ECO:0000313" key="1">
    <source>
        <dbReference type="EnsemblMetazoa" id="G195.1:cds"/>
    </source>
</evidence>
<dbReference type="AlphaFoldDB" id="A0A8W8JI81"/>
<proteinExistence type="predicted"/>
<organism evidence="1 2">
    <name type="scientific">Magallana gigas</name>
    <name type="common">Pacific oyster</name>
    <name type="synonym">Crassostrea gigas</name>
    <dbReference type="NCBI Taxonomy" id="29159"/>
    <lineage>
        <taxon>Eukaryota</taxon>
        <taxon>Metazoa</taxon>
        <taxon>Spiralia</taxon>
        <taxon>Lophotrochozoa</taxon>
        <taxon>Mollusca</taxon>
        <taxon>Bivalvia</taxon>
        <taxon>Autobranchia</taxon>
        <taxon>Pteriomorphia</taxon>
        <taxon>Ostreida</taxon>
        <taxon>Ostreoidea</taxon>
        <taxon>Ostreidae</taxon>
        <taxon>Magallana</taxon>
    </lineage>
</organism>
<protein>
    <submittedName>
        <fullName evidence="1">Uncharacterized protein</fullName>
    </submittedName>
</protein>
<sequence length="73" mass="8074">MDPCSGRHSCINRKNANVTTGILFSVTQAWHPGFVLNYLDDGSPFSDGYSSGINYRVLVENRAFPIYATKCEA</sequence>
<accession>A0A8W8JI81</accession>
<dbReference type="Proteomes" id="UP000005408">
    <property type="component" value="Unassembled WGS sequence"/>
</dbReference>